<proteinExistence type="predicted"/>
<reference evidence="1" key="1">
    <citation type="journal article" date="2021" name="Proc. Natl. Acad. Sci. U.S.A.">
        <title>A Catalog of Tens of Thousands of Viruses from Human Metagenomes Reveals Hidden Associations with Chronic Diseases.</title>
        <authorList>
            <person name="Tisza M.J."/>
            <person name="Buck C.B."/>
        </authorList>
    </citation>
    <scope>NUCLEOTIDE SEQUENCE</scope>
    <source>
        <strain evidence="1">Ctnpt50</strain>
    </source>
</reference>
<evidence type="ECO:0000313" key="1">
    <source>
        <dbReference type="EMBL" id="DAF49025.1"/>
    </source>
</evidence>
<accession>A0A8S5SDI5</accession>
<protein>
    <submittedName>
        <fullName evidence="1">Uncharacterized protein</fullName>
    </submittedName>
</protein>
<name>A0A8S5SDI5_9CAUD</name>
<organism evidence="1">
    <name type="scientific">Siphoviridae sp. ctnpt50</name>
    <dbReference type="NCBI Taxonomy" id="2827941"/>
    <lineage>
        <taxon>Viruses</taxon>
        <taxon>Duplodnaviria</taxon>
        <taxon>Heunggongvirae</taxon>
        <taxon>Uroviricota</taxon>
        <taxon>Caudoviricetes</taxon>
    </lineage>
</organism>
<sequence>MAISILNYYEQPDGKNLMIMADDLYERNPGEAPDDNMPMDPTNYAISQNLGVPADGSITIVRDFDEDKKAKTVTKIFVDGEWKDSV</sequence>
<dbReference type="EMBL" id="BK032577">
    <property type="protein sequence ID" value="DAF49025.1"/>
    <property type="molecule type" value="Genomic_DNA"/>
</dbReference>